<dbReference type="PROSITE" id="PS51804">
    <property type="entry name" value="ZF_C2HC_LYAR"/>
    <property type="match status" value="2"/>
</dbReference>
<keyword evidence="2" id="KW-0479">Metal-binding</keyword>
<proteinExistence type="inferred from homology"/>
<evidence type="ECO:0000256" key="9">
    <source>
        <dbReference type="SAM" id="MobiDB-lite"/>
    </source>
</evidence>
<evidence type="ECO:0000256" key="7">
    <source>
        <dbReference type="ARBA" id="ARBA00061084"/>
    </source>
</evidence>
<reference evidence="11" key="1">
    <citation type="journal article" date="2020" name="Phytopathology">
        <title>Genome Sequence Resources of Colletotrichum truncatum, C. plurivorum, C. musicola, and C. sojae: Four Species Pathogenic to Soybean (Glycine max).</title>
        <authorList>
            <person name="Rogerio F."/>
            <person name="Boufleur T.R."/>
            <person name="Ciampi-Guillardi M."/>
            <person name="Sukno S.A."/>
            <person name="Thon M.R."/>
            <person name="Massola Junior N.S."/>
            <person name="Baroncelli R."/>
        </authorList>
    </citation>
    <scope>NUCLEOTIDE SEQUENCE</scope>
    <source>
        <strain evidence="11">LFN0074</strain>
    </source>
</reference>
<comment type="subcellular location">
    <subcellularLocation>
        <location evidence="1">Nucleus</location>
    </subcellularLocation>
</comment>
<dbReference type="GO" id="GO:0008270">
    <property type="term" value="F:zinc ion binding"/>
    <property type="evidence" value="ECO:0007669"/>
    <property type="project" value="UniProtKB-KW"/>
</dbReference>
<feature type="compositionally biased region" description="Basic residues" evidence="9">
    <location>
        <begin position="316"/>
        <end position="338"/>
    </location>
</feature>
<evidence type="ECO:0000313" key="12">
    <source>
        <dbReference type="Proteomes" id="UP000639643"/>
    </source>
</evidence>
<dbReference type="GO" id="GO:0003677">
    <property type="term" value="F:DNA binding"/>
    <property type="evidence" value="ECO:0007669"/>
    <property type="project" value="InterPro"/>
</dbReference>
<dbReference type="Gene3D" id="3.30.1490.490">
    <property type="match status" value="1"/>
</dbReference>
<protein>
    <submittedName>
        <fullName evidence="11">LYAR-type C2HC zinc finger</fullName>
    </submittedName>
</protein>
<name>A0A8H6K655_9PEZI</name>
<feature type="domain" description="Zinc finger C2H2 LYAR-type" evidence="10">
    <location>
        <begin position="30"/>
        <end position="57"/>
    </location>
</feature>
<feature type="compositionally biased region" description="Low complexity" evidence="9">
    <location>
        <begin position="67"/>
        <end position="86"/>
    </location>
</feature>
<feature type="region of interest" description="Disordered" evidence="9">
    <location>
        <begin position="108"/>
        <end position="138"/>
    </location>
</feature>
<evidence type="ECO:0000256" key="3">
    <source>
        <dbReference type="ARBA" id="ARBA00022737"/>
    </source>
</evidence>
<accession>A0A8H6K655</accession>
<dbReference type="GO" id="GO:0006364">
    <property type="term" value="P:rRNA processing"/>
    <property type="evidence" value="ECO:0007669"/>
    <property type="project" value="TreeGrafter"/>
</dbReference>
<feature type="compositionally biased region" description="Basic residues" evidence="9">
    <location>
        <begin position="284"/>
        <end position="293"/>
    </location>
</feature>
<dbReference type="AlphaFoldDB" id="A0A8H6K655"/>
<evidence type="ECO:0000256" key="5">
    <source>
        <dbReference type="ARBA" id="ARBA00022833"/>
    </source>
</evidence>
<evidence type="ECO:0000256" key="8">
    <source>
        <dbReference type="PROSITE-ProRule" id="PRU01145"/>
    </source>
</evidence>
<feature type="compositionally biased region" description="Basic and acidic residues" evidence="9">
    <location>
        <begin position="339"/>
        <end position="366"/>
    </location>
</feature>
<dbReference type="SUPFAM" id="SSF57667">
    <property type="entry name" value="beta-beta-alpha zinc fingers"/>
    <property type="match status" value="2"/>
</dbReference>
<feature type="region of interest" description="Disordered" evidence="9">
    <location>
        <begin position="195"/>
        <end position="366"/>
    </location>
</feature>
<dbReference type="PANTHER" id="PTHR13100">
    <property type="entry name" value="CELL GROWTH-REGULATING NUCLEOLAR PROTEIN LYAR"/>
    <property type="match status" value="1"/>
</dbReference>
<sequence length="440" mass="48935">MVSFSCESCGDVLTKKKLDPHRNRCRGATFTCIDCMVYFPGTEYRSHTSCMSEAQKYQGALYKEKNNNNNNNNNNKKNKGNNNQQQHNPEPEMAQPAYVEDVPEDVFETYPYQGGGSDDGKSPAALPEAPTPPSMNEGNVNVFDFLDGSATPNASTLGRKEPVNEETQLVRYEASAYLDDDGAMVDEDPHALVQYGSGPIPIDPYETPAPKHERRRKDGSEKKDKKRKRLHVDTDQMMVDAPPTLAHSGLTGSLNRMMRPPVFPPSPDYSGGDVADPSPTSPLKKSKHSKHKKAEGGGGGIGNNILAMMNIGTTKTKNKKRKVSSSSSSKKHSSSHRHRDGEKVPKLIEYRPGSRDSKKDGDDEGNKMVVYRPRADLFLSFVNKGPESDRGCSMNKALKRFHRERTSSGDSLGKLMEEKELWRSLRMRHNDRGEIVLFTV</sequence>
<evidence type="ECO:0000256" key="4">
    <source>
        <dbReference type="ARBA" id="ARBA00022771"/>
    </source>
</evidence>
<keyword evidence="3" id="KW-0677">Repeat</keyword>
<comment type="similarity">
    <text evidence="7">Belongs to the UPF0743 family.</text>
</comment>
<dbReference type="GO" id="GO:0005730">
    <property type="term" value="C:nucleolus"/>
    <property type="evidence" value="ECO:0007669"/>
    <property type="project" value="TreeGrafter"/>
</dbReference>
<dbReference type="OrthoDB" id="21474at2759"/>
<dbReference type="InterPro" id="IPR039999">
    <property type="entry name" value="LYAR"/>
</dbReference>
<feature type="region of interest" description="Disordered" evidence="9">
    <location>
        <begin position="64"/>
        <end position="90"/>
    </location>
</feature>
<keyword evidence="12" id="KW-1185">Reference proteome</keyword>
<keyword evidence="5" id="KW-0862">Zinc</keyword>
<dbReference type="FunFam" id="3.30.1490.490:FF:000001">
    <property type="entry name" value="cell growth-regulating nucleolar protein-like"/>
    <property type="match status" value="1"/>
</dbReference>
<dbReference type="InterPro" id="IPR014898">
    <property type="entry name" value="Znf_C2H2_LYAR"/>
</dbReference>
<organism evidence="11 12">
    <name type="scientific">Colletotrichum musicola</name>
    <dbReference type="NCBI Taxonomy" id="2175873"/>
    <lineage>
        <taxon>Eukaryota</taxon>
        <taxon>Fungi</taxon>
        <taxon>Dikarya</taxon>
        <taxon>Ascomycota</taxon>
        <taxon>Pezizomycotina</taxon>
        <taxon>Sordariomycetes</taxon>
        <taxon>Hypocreomycetidae</taxon>
        <taxon>Glomerellales</taxon>
        <taxon>Glomerellaceae</taxon>
        <taxon>Colletotrichum</taxon>
        <taxon>Colletotrichum orchidearum species complex</taxon>
    </lineage>
</organism>
<dbReference type="Proteomes" id="UP000639643">
    <property type="component" value="Unassembled WGS sequence"/>
</dbReference>
<dbReference type="Pfam" id="PF08790">
    <property type="entry name" value="zf-LYAR"/>
    <property type="match status" value="1"/>
</dbReference>
<dbReference type="EMBL" id="WIGM01000427">
    <property type="protein sequence ID" value="KAF6825502.1"/>
    <property type="molecule type" value="Genomic_DNA"/>
</dbReference>
<keyword evidence="6" id="KW-0539">Nucleus</keyword>
<dbReference type="GO" id="GO:0000122">
    <property type="term" value="P:negative regulation of transcription by RNA polymerase II"/>
    <property type="evidence" value="ECO:0007669"/>
    <property type="project" value="TreeGrafter"/>
</dbReference>
<keyword evidence="4 8" id="KW-0863">Zinc-finger</keyword>
<evidence type="ECO:0000256" key="6">
    <source>
        <dbReference type="ARBA" id="ARBA00023242"/>
    </source>
</evidence>
<evidence type="ECO:0000256" key="1">
    <source>
        <dbReference type="ARBA" id="ARBA00004123"/>
    </source>
</evidence>
<evidence type="ECO:0000256" key="2">
    <source>
        <dbReference type="ARBA" id="ARBA00022723"/>
    </source>
</evidence>
<comment type="caution">
    <text evidence="11">The sequence shown here is derived from an EMBL/GenBank/DDBJ whole genome shotgun (WGS) entry which is preliminary data.</text>
</comment>
<evidence type="ECO:0000313" key="11">
    <source>
        <dbReference type="EMBL" id="KAF6825502.1"/>
    </source>
</evidence>
<dbReference type="InterPro" id="IPR036236">
    <property type="entry name" value="Znf_C2H2_sf"/>
</dbReference>
<dbReference type="PANTHER" id="PTHR13100:SF10">
    <property type="entry name" value="CELL GROWTH-REGULATING NUCLEOLAR PROTEIN"/>
    <property type="match status" value="1"/>
</dbReference>
<evidence type="ECO:0000259" key="10">
    <source>
        <dbReference type="Pfam" id="PF08790"/>
    </source>
</evidence>
<gene>
    <name evidence="11" type="ORF">CMUS01_09784</name>
</gene>